<feature type="compositionally biased region" description="Basic and acidic residues" evidence="1">
    <location>
        <begin position="46"/>
        <end position="58"/>
    </location>
</feature>
<comment type="caution">
    <text evidence="3">The sequence shown here is derived from an EMBL/GenBank/DDBJ whole genome shotgun (WGS) entry which is preliminary data.</text>
</comment>
<evidence type="ECO:0000256" key="2">
    <source>
        <dbReference type="SAM" id="Phobius"/>
    </source>
</evidence>
<keyword evidence="2" id="KW-1133">Transmembrane helix</keyword>
<evidence type="ECO:0000313" key="3">
    <source>
        <dbReference type="EMBL" id="KAK7036399.1"/>
    </source>
</evidence>
<keyword evidence="2" id="KW-0472">Membrane</keyword>
<dbReference type="Proteomes" id="UP001383192">
    <property type="component" value="Unassembled WGS sequence"/>
</dbReference>
<feature type="compositionally biased region" description="Polar residues" evidence="1">
    <location>
        <begin position="121"/>
        <end position="141"/>
    </location>
</feature>
<evidence type="ECO:0000313" key="4">
    <source>
        <dbReference type="Proteomes" id="UP001383192"/>
    </source>
</evidence>
<gene>
    <name evidence="3" type="ORF">VNI00_011596</name>
</gene>
<keyword evidence="2" id="KW-0812">Transmembrane</keyword>
<evidence type="ECO:0000256" key="1">
    <source>
        <dbReference type="SAM" id="MobiDB-lite"/>
    </source>
</evidence>
<feature type="compositionally biased region" description="Polar residues" evidence="1">
    <location>
        <begin position="211"/>
        <end position="220"/>
    </location>
</feature>
<proteinExistence type="predicted"/>
<reference evidence="3 4" key="1">
    <citation type="submission" date="2024-01" db="EMBL/GenBank/DDBJ databases">
        <title>A draft genome for a cacao thread blight-causing isolate of Paramarasmius palmivorus.</title>
        <authorList>
            <person name="Baruah I.K."/>
            <person name="Bukari Y."/>
            <person name="Amoako-Attah I."/>
            <person name="Meinhardt L.W."/>
            <person name="Bailey B.A."/>
            <person name="Cohen S.P."/>
        </authorList>
    </citation>
    <scope>NUCLEOTIDE SEQUENCE [LARGE SCALE GENOMIC DNA]</scope>
    <source>
        <strain evidence="3 4">GH-12</strain>
    </source>
</reference>
<feature type="compositionally biased region" description="Polar residues" evidence="1">
    <location>
        <begin position="34"/>
        <end position="44"/>
    </location>
</feature>
<accession>A0AAW0CEI5</accession>
<protein>
    <submittedName>
        <fullName evidence="3">Uncharacterized protein</fullName>
    </submittedName>
</protein>
<feature type="transmembrane region" description="Helical" evidence="2">
    <location>
        <begin position="334"/>
        <end position="353"/>
    </location>
</feature>
<keyword evidence="4" id="KW-1185">Reference proteome</keyword>
<dbReference type="AlphaFoldDB" id="A0AAW0CEI5"/>
<sequence length="354" mass="38212">MATTFSNSTNLDIQRGQLSGPERDRHSTAHRTLNKSLNPTTATNMEPHDQTHDQESKDSTGMVRQNSTRHSTRPGGPRARKRRTPRQLPAIPPIPDVGPPIRTEPRLDAQVVLASDRAPNRSPNTKQQHGTTDSRTVASTSHPERSSQQENPSSSPKPLPPIASSSKGKGKQVEKPIPSTPAAPESSSVSRNEPLIHTTPDMPPRHVAFENTVTGISQPDNAEGVCVDSDPQVKLTESSGLEEKQRERHPEEQSSSTPPSIPNLPVQRSTSFIPTVAPPAPAPYETAPPASQSLNEKPVFESAGVTSSQPVAAESVGARSTISHPAFQPVKASLPPSSVAFSVLLFVIWLYYYH</sequence>
<organism evidence="3 4">
    <name type="scientific">Paramarasmius palmivorus</name>
    <dbReference type="NCBI Taxonomy" id="297713"/>
    <lineage>
        <taxon>Eukaryota</taxon>
        <taxon>Fungi</taxon>
        <taxon>Dikarya</taxon>
        <taxon>Basidiomycota</taxon>
        <taxon>Agaricomycotina</taxon>
        <taxon>Agaricomycetes</taxon>
        <taxon>Agaricomycetidae</taxon>
        <taxon>Agaricales</taxon>
        <taxon>Marasmiineae</taxon>
        <taxon>Marasmiaceae</taxon>
        <taxon>Paramarasmius</taxon>
    </lineage>
</organism>
<feature type="region of interest" description="Disordered" evidence="1">
    <location>
        <begin position="1"/>
        <end position="294"/>
    </location>
</feature>
<feature type="compositionally biased region" description="Basic and acidic residues" evidence="1">
    <location>
        <begin position="241"/>
        <end position="252"/>
    </location>
</feature>
<name>A0AAW0CEI5_9AGAR</name>
<feature type="compositionally biased region" description="Polar residues" evidence="1">
    <location>
        <begin position="1"/>
        <end position="12"/>
    </location>
</feature>
<dbReference type="EMBL" id="JAYKXP010000051">
    <property type="protein sequence ID" value="KAK7036399.1"/>
    <property type="molecule type" value="Genomic_DNA"/>
</dbReference>